<dbReference type="Pfam" id="PF13519">
    <property type="entry name" value="VWA_2"/>
    <property type="match status" value="1"/>
</dbReference>
<dbReference type="InterPro" id="IPR002035">
    <property type="entry name" value="VWF_A"/>
</dbReference>
<organism evidence="1 2">
    <name type="scientific">Tessaracoccus flavus</name>
    <dbReference type="NCBI Taxonomy" id="1610493"/>
    <lineage>
        <taxon>Bacteria</taxon>
        <taxon>Bacillati</taxon>
        <taxon>Actinomycetota</taxon>
        <taxon>Actinomycetes</taxon>
        <taxon>Propionibacteriales</taxon>
        <taxon>Propionibacteriaceae</taxon>
        <taxon>Tessaracoccus</taxon>
    </lineage>
</organism>
<evidence type="ECO:0000313" key="2">
    <source>
        <dbReference type="Proteomes" id="UP000188324"/>
    </source>
</evidence>
<keyword evidence="2" id="KW-1185">Reference proteome</keyword>
<evidence type="ECO:0000313" key="1">
    <source>
        <dbReference type="EMBL" id="AQP46029.1"/>
    </source>
</evidence>
<reference evidence="1 2" key="1">
    <citation type="journal article" date="2016" name="Int. J. Syst. Evol. Microbiol.">
        <title>Tessaracoccus flavus sp. nov., isolated from the drainage system of a lindane-producing factory.</title>
        <authorList>
            <person name="Kumari R."/>
            <person name="Singh P."/>
            <person name="Schumann P."/>
            <person name="Lal R."/>
        </authorList>
    </citation>
    <scope>NUCLEOTIDE SEQUENCE [LARGE SCALE GENOMIC DNA]</scope>
    <source>
        <strain evidence="1 2">RP1T</strain>
    </source>
</reference>
<protein>
    <submittedName>
        <fullName evidence="1">Magnesium chelatase</fullName>
    </submittedName>
</protein>
<accession>A0A1Q2CIS8</accession>
<dbReference type="Pfam" id="PF07584">
    <property type="entry name" value="BatA"/>
    <property type="match status" value="1"/>
</dbReference>
<dbReference type="SUPFAM" id="SSF53300">
    <property type="entry name" value="vWA-like"/>
    <property type="match status" value="1"/>
</dbReference>
<dbReference type="OrthoDB" id="8882959at2"/>
<dbReference type="InterPro" id="IPR024163">
    <property type="entry name" value="Aerotolerance_reg_N"/>
</dbReference>
<dbReference type="Proteomes" id="UP000188324">
    <property type="component" value="Chromosome"/>
</dbReference>
<dbReference type="InterPro" id="IPR036465">
    <property type="entry name" value="vWFA_dom_sf"/>
</dbReference>
<gene>
    <name evidence="1" type="ORF">RPIT_05170</name>
</gene>
<dbReference type="RefSeq" id="WP_077344217.1">
    <property type="nucleotide sequence ID" value="NZ_CP019605.1"/>
</dbReference>
<dbReference type="STRING" id="1610493.RPIT_05170"/>
<dbReference type="PANTHER" id="PTHR37947">
    <property type="entry name" value="BLL2462 PROTEIN"/>
    <property type="match status" value="1"/>
</dbReference>
<name>A0A1Q2CIS8_9ACTN</name>
<dbReference type="PANTHER" id="PTHR37947:SF1">
    <property type="entry name" value="BLL2462 PROTEIN"/>
    <property type="match status" value="1"/>
</dbReference>
<dbReference type="SMART" id="SM00327">
    <property type="entry name" value="VWA"/>
    <property type="match status" value="1"/>
</dbReference>
<dbReference type="Gene3D" id="3.40.50.410">
    <property type="entry name" value="von Willebrand factor, type A domain"/>
    <property type="match status" value="1"/>
</dbReference>
<proteinExistence type="predicted"/>
<sequence>MWGWVPEFQNPERLWWLLLLPALIVIYLILLRLKGRVALRFTNTGVLGRVVGSQRRWTRHLAVAMSLCSLVALALAYANPLGTEKQPRERATVVMVIDVSLSMSADDVAPNRLSAAKQAATDFVQGLPTSYNVAVVSMSGSPSIVAPPLTDRGAIERAIGAMELSDGTAIGESITSALRAVDQAPAGDDEDEPAPAMIVMLSDGTNTEGPEPAAAAAAAAERDVPIYTIAYGTQNGFVDIDGQRENVAPDVEALREIARATGGESVQADDVASLNDAYRDIGSVVGYEEVRKPITAQYAFFALGFAVVAALGAVMMAARWPR</sequence>
<dbReference type="AlphaFoldDB" id="A0A1Q2CIS8"/>
<dbReference type="EMBL" id="CP019605">
    <property type="protein sequence ID" value="AQP46029.1"/>
    <property type="molecule type" value="Genomic_DNA"/>
</dbReference>
<dbReference type="KEGG" id="tfl:RPIT_05170"/>
<dbReference type="PROSITE" id="PS50234">
    <property type="entry name" value="VWFA"/>
    <property type="match status" value="1"/>
</dbReference>